<name>A0A249JWC2_9ACTN</name>
<reference evidence="6" key="1">
    <citation type="submission" date="2016-10" db="EMBL/GenBank/DDBJ databases">
        <title>High microdiversification within the ubiquitous acI lineage of Actinobacteria.</title>
        <authorList>
            <person name="Neuenschwander S.M."/>
            <person name="Salcher M."/>
            <person name="Ghai R."/>
            <person name="Pernthaler J."/>
        </authorList>
    </citation>
    <scope>NUCLEOTIDE SEQUENCE [LARGE SCALE GENOMIC DNA]</scope>
</reference>
<evidence type="ECO:0000256" key="1">
    <source>
        <dbReference type="ARBA" id="ARBA00022676"/>
    </source>
</evidence>
<evidence type="ECO:0000313" key="5">
    <source>
        <dbReference type="EMBL" id="ASY08820.1"/>
    </source>
</evidence>
<keyword evidence="2 5" id="KW-0808">Transferase</keyword>
<dbReference type="RefSeq" id="WP_095680145.1">
    <property type="nucleotide sequence ID" value="NZ_CP016768.2"/>
</dbReference>
<dbReference type="AlphaFoldDB" id="A0A249JWC2"/>
<sequence>MKVLHIITRMNTGGPAVFLDHLTSAMNDLDTQSTIAYGYCESNESDFTQTHKLGAQLLEINTLHRSLNPLDDLRSFFSLRRMIKEMKPDLINTHTSKAGVLGRLAAKSVNKNSPVVHTFHGHLIYGYFARYKSSVFTVIEKIMGKYTDVAVAVTSETKRSLTNLGIGKKLLWRVIQIGIPVKTIEFNQGQNGVFNLLWVGRFTDIKDPKYAIEVVKHLSKASPNNFSLTMVGEGELFSKIKTEAKNLPIKFTGWLTAPFENITDFDLLLITSKNEGLPLVMLEAANYGKPTISNNVGGISEFISNNQTGYLTELDPVKMANRIIEIASDRKSLHQVGLNANKLLSEKFSVTKMAENYKDLYMQLVIRK</sequence>
<dbReference type="InterPro" id="IPR028098">
    <property type="entry name" value="Glyco_trans_4-like_N"/>
</dbReference>
<evidence type="ECO:0000313" key="6">
    <source>
        <dbReference type="Proteomes" id="UP000217153"/>
    </source>
</evidence>
<feature type="domain" description="Glycosyltransferase subfamily 4-like N-terminal" evidence="4">
    <location>
        <begin position="13"/>
        <end position="168"/>
    </location>
</feature>
<dbReference type="PANTHER" id="PTHR45947">
    <property type="entry name" value="SULFOQUINOVOSYL TRANSFERASE SQD2"/>
    <property type="match status" value="1"/>
</dbReference>
<dbReference type="KEGG" id="abam:B1s21122_00325"/>
<dbReference type="OrthoDB" id="5136778at2"/>
<organism evidence="5 6">
    <name type="scientific">Candidatus Nanopelagicus limnae</name>
    <dbReference type="NCBI Taxonomy" id="1884634"/>
    <lineage>
        <taxon>Bacteria</taxon>
        <taxon>Bacillati</taxon>
        <taxon>Actinomycetota</taxon>
        <taxon>Actinomycetes</taxon>
        <taxon>Candidatus Nanopelagicales</taxon>
        <taxon>Candidatus Nanopelagicaceae</taxon>
        <taxon>Candidatus Nanopelagicus</taxon>
    </lineage>
</organism>
<dbReference type="InterPro" id="IPR001296">
    <property type="entry name" value="Glyco_trans_1"/>
</dbReference>
<keyword evidence="6" id="KW-1185">Reference proteome</keyword>
<proteinExistence type="predicted"/>
<dbReference type="EMBL" id="CP016768">
    <property type="protein sequence ID" value="ASY08820.1"/>
    <property type="molecule type" value="Genomic_DNA"/>
</dbReference>
<dbReference type="Pfam" id="PF00534">
    <property type="entry name" value="Glycos_transf_1"/>
    <property type="match status" value="1"/>
</dbReference>
<dbReference type="GO" id="GO:0016757">
    <property type="term" value="F:glycosyltransferase activity"/>
    <property type="evidence" value="ECO:0007669"/>
    <property type="project" value="UniProtKB-KW"/>
</dbReference>
<gene>
    <name evidence="5" type="ORF">B1s21122_00325</name>
</gene>
<dbReference type="GO" id="GO:1901137">
    <property type="term" value="P:carbohydrate derivative biosynthetic process"/>
    <property type="evidence" value="ECO:0007669"/>
    <property type="project" value="UniProtKB-ARBA"/>
</dbReference>
<dbReference type="InterPro" id="IPR050194">
    <property type="entry name" value="Glycosyltransferase_grp1"/>
</dbReference>
<protein>
    <submittedName>
        <fullName evidence="5">Glycosyltransferase</fullName>
    </submittedName>
</protein>
<dbReference type="Gene3D" id="3.40.50.2000">
    <property type="entry name" value="Glycogen Phosphorylase B"/>
    <property type="match status" value="2"/>
</dbReference>
<evidence type="ECO:0000259" key="4">
    <source>
        <dbReference type="Pfam" id="PF13439"/>
    </source>
</evidence>
<keyword evidence="1" id="KW-0328">Glycosyltransferase</keyword>
<dbReference type="Pfam" id="PF13439">
    <property type="entry name" value="Glyco_transf_4"/>
    <property type="match status" value="1"/>
</dbReference>
<dbReference type="SUPFAM" id="SSF53756">
    <property type="entry name" value="UDP-Glycosyltransferase/glycogen phosphorylase"/>
    <property type="match status" value="1"/>
</dbReference>
<dbReference type="PANTHER" id="PTHR45947:SF3">
    <property type="entry name" value="SULFOQUINOVOSYL TRANSFERASE SQD2"/>
    <property type="match status" value="1"/>
</dbReference>
<feature type="domain" description="Glycosyl transferase family 1" evidence="3">
    <location>
        <begin position="195"/>
        <end position="342"/>
    </location>
</feature>
<evidence type="ECO:0000259" key="3">
    <source>
        <dbReference type="Pfam" id="PF00534"/>
    </source>
</evidence>
<accession>A0A249JWC2</accession>
<dbReference type="Proteomes" id="UP000217153">
    <property type="component" value="Chromosome"/>
</dbReference>
<evidence type="ECO:0000256" key="2">
    <source>
        <dbReference type="ARBA" id="ARBA00022679"/>
    </source>
</evidence>